<proteinExistence type="predicted"/>
<sequence length="198" mass="22523">MNIKELLEKLANGELTQEQVETQVNDALEESKEGMVPRSRLNDKNQEIQDLQNQIEERDGQIETLKNSVEDDSELQQQIQDLQTENQNWSEKYSKSQLNSAIKLAVAKDANDANDVLALLDKEGLELDEDGETVKGLDDKVSALRESKPYLFQSQKKTGRTPEEGNEPSGTMSKSQIMQIQDPKERQKAIKENMQLFE</sequence>
<dbReference type="STRING" id="45670.SN16_10510"/>
<keyword evidence="5" id="KW-1185">Reference proteome</keyword>
<reference evidence="2 4" key="1">
    <citation type="submission" date="2015-01" db="EMBL/GenBank/DDBJ databases">
        <title>Genome sequences of high lactate-tolerant strain Salinicoccus roseus W12 with industrial interest.</title>
        <authorList>
            <person name="Wang H."/>
            <person name="Yu B."/>
        </authorList>
    </citation>
    <scope>NUCLEOTIDE SEQUENCE [LARGE SCALE GENOMIC DNA]</scope>
    <source>
        <strain evidence="2 4">W12</strain>
    </source>
</reference>
<dbReference type="OrthoDB" id="2365850at2"/>
<protein>
    <submittedName>
        <fullName evidence="3">Phage scaffolding protein</fullName>
    </submittedName>
</protein>
<dbReference type="EMBL" id="JABEVU030000001">
    <property type="protein sequence ID" value="MDB0581232.1"/>
    <property type="molecule type" value="Genomic_DNA"/>
</dbReference>
<dbReference type="InterPro" id="IPR009636">
    <property type="entry name" value="SCAF"/>
</dbReference>
<feature type="compositionally biased region" description="Polar residues" evidence="1">
    <location>
        <begin position="168"/>
        <end position="179"/>
    </location>
</feature>
<accession>A0A0C2DJ05</accession>
<dbReference type="GeneID" id="77845986"/>
<evidence type="ECO:0000313" key="2">
    <source>
        <dbReference type="EMBL" id="KIH69938.1"/>
    </source>
</evidence>
<feature type="compositionally biased region" description="Basic and acidic residues" evidence="1">
    <location>
        <begin position="29"/>
        <end position="47"/>
    </location>
</feature>
<reference evidence="5" key="2">
    <citation type="submission" date="2020-04" db="EMBL/GenBank/DDBJ databases">
        <title>Genome analysis and biological profiling of marine Cellulosimicrobium funkei MOSEL-ME6.</title>
        <authorList>
            <person name="Tanveer F."/>
            <person name="Xie Y."/>
            <person name="Shinwari Z.K."/>
        </authorList>
    </citation>
    <scope>NUCLEOTIDE SEQUENCE [LARGE SCALE GENOMIC DNA]</scope>
    <source>
        <strain evidence="5">MOSEL-ME25</strain>
    </source>
</reference>
<dbReference type="Pfam" id="PF06810">
    <property type="entry name" value="Phage_scaffold"/>
    <property type="match status" value="1"/>
</dbReference>
<evidence type="ECO:0000313" key="5">
    <source>
        <dbReference type="Proteomes" id="UP000527860"/>
    </source>
</evidence>
<name>A0A0C2DJ05_9STAP</name>
<evidence type="ECO:0000256" key="1">
    <source>
        <dbReference type="SAM" id="MobiDB-lite"/>
    </source>
</evidence>
<reference evidence="3 5" key="4">
    <citation type="submission" date="2022-12" db="EMBL/GenBank/DDBJ databases">
        <title>Genome analysis and biological profiling of marine Salinicoccus roseus MOSEL-ME25.</title>
        <authorList>
            <person name="Mirza F.T."/>
            <person name="Xie Y."/>
            <person name="Shinwari Z.K."/>
        </authorList>
    </citation>
    <scope>NUCLEOTIDE SEQUENCE [LARGE SCALE GENOMIC DNA]</scope>
    <source>
        <strain evidence="3 5">MOSEL-ME25</strain>
    </source>
</reference>
<dbReference type="AlphaFoldDB" id="A0A0C2DJ05"/>
<feature type="region of interest" description="Disordered" evidence="1">
    <location>
        <begin position="146"/>
        <end position="187"/>
    </location>
</feature>
<evidence type="ECO:0000313" key="3">
    <source>
        <dbReference type="EMBL" id="MDB0581232.1"/>
    </source>
</evidence>
<dbReference type="EMBL" id="JXII01000009">
    <property type="protein sequence ID" value="KIH69938.1"/>
    <property type="molecule type" value="Genomic_DNA"/>
</dbReference>
<feature type="region of interest" description="Disordered" evidence="1">
    <location>
        <begin position="29"/>
        <end position="48"/>
    </location>
</feature>
<evidence type="ECO:0000313" key="4">
    <source>
        <dbReference type="Proteomes" id="UP000031546"/>
    </source>
</evidence>
<gene>
    <name evidence="3" type="ORF">F7P68_0011935</name>
    <name evidence="2" type="ORF">SN16_10510</name>
</gene>
<comment type="caution">
    <text evidence="2">The sequence shown here is derived from an EMBL/GenBank/DDBJ whole genome shotgun (WGS) entry which is preliminary data.</text>
</comment>
<organism evidence="2 4">
    <name type="scientific">Salinicoccus roseus</name>
    <dbReference type="NCBI Taxonomy" id="45670"/>
    <lineage>
        <taxon>Bacteria</taxon>
        <taxon>Bacillati</taxon>
        <taxon>Bacillota</taxon>
        <taxon>Bacilli</taxon>
        <taxon>Bacillales</taxon>
        <taxon>Staphylococcaceae</taxon>
        <taxon>Salinicoccus</taxon>
    </lineage>
</organism>
<dbReference type="RefSeq" id="WP_040106579.1">
    <property type="nucleotide sequence ID" value="NZ_JABEVU030000001.1"/>
</dbReference>
<dbReference type="Proteomes" id="UP000031546">
    <property type="component" value="Unassembled WGS sequence"/>
</dbReference>
<dbReference type="Proteomes" id="UP000527860">
    <property type="component" value="Unassembled WGS sequence"/>
</dbReference>
<reference evidence="3" key="3">
    <citation type="submission" date="2020-04" db="EMBL/GenBank/DDBJ databases">
        <authorList>
            <person name="Tanveer F."/>
            <person name="Xie Y."/>
            <person name="Shinwari Z.K."/>
        </authorList>
    </citation>
    <scope>NUCLEOTIDE SEQUENCE</scope>
    <source>
        <strain evidence="3">MOSEL-ME25</strain>
    </source>
</reference>